<reference evidence="1" key="1">
    <citation type="submission" date="2020-05" db="EMBL/GenBank/DDBJ databases">
        <authorList>
            <person name="Chiriac C."/>
            <person name="Salcher M."/>
            <person name="Ghai R."/>
            <person name="Kavagutti S V."/>
        </authorList>
    </citation>
    <scope>NUCLEOTIDE SEQUENCE</scope>
</reference>
<accession>A0A6J7JW85</accession>
<gene>
    <name evidence="1" type="ORF">UFOPK3772_01315</name>
</gene>
<dbReference type="AlphaFoldDB" id="A0A6J7JW85"/>
<protein>
    <submittedName>
        <fullName evidence="1">Unannotated protein</fullName>
    </submittedName>
</protein>
<sequence length="50" mass="5225">MAHDAVDKVLDKSAAMELAIAASLAEISAVEVVLVTGSFLFASEEVIHPQ</sequence>
<proteinExistence type="predicted"/>
<name>A0A6J7JW85_9ZZZZ</name>
<dbReference type="EMBL" id="CAFBNE010000035">
    <property type="protein sequence ID" value="CAB4947327.1"/>
    <property type="molecule type" value="Genomic_DNA"/>
</dbReference>
<organism evidence="1">
    <name type="scientific">freshwater metagenome</name>
    <dbReference type="NCBI Taxonomy" id="449393"/>
    <lineage>
        <taxon>unclassified sequences</taxon>
        <taxon>metagenomes</taxon>
        <taxon>ecological metagenomes</taxon>
    </lineage>
</organism>
<evidence type="ECO:0000313" key="1">
    <source>
        <dbReference type="EMBL" id="CAB4947327.1"/>
    </source>
</evidence>